<accession>Q7XDV4</accession>
<evidence type="ECO:0000256" key="1">
    <source>
        <dbReference type="SAM" id="MobiDB-lite"/>
    </source>
</evidence>
<protein>
    <submittedName>
        <fullName evidence="2">Uncharacterized protein</fullName>
    </submittedName>
</protein>
<organism evidence="2">
    <name type="scientific">Oryza sativa subsp. japonica</name>
    <name type="common">Rice</name>
    <dbReference type="NCBI Taxonomy" id="39947"/>
    <lineage>
        <taxon>Eukaryota</taxon>
        <taxon>Viridiplantae</taxon>
        <taxon>Streptophyta</taxon>
        <taxon>Embryophyta</taxon>
        <taxon>Tracheophyta</taxon>
        <taxon>Spermatophyta</taxon>
        <taxon>Magnoliopsida</taxon>
        <taxon>Liliopsida</taxon>
        <taxon>Poales</taxon>
        <taxon>Poaceae</taxon>
        <taxon>BOP clade</taxon>
        <taxon>Oryzoideae</taxon>
        <taxon>Oryzeae</taxon>
        <taxon>Oryzinae</taxon>
        <taxon>Oryza</taxon>
        <taxon>Oryza sativa</taxon>
    </lineage>
</organism>
<evidence type="ECO:0000313" key="2">
    <source>
        <dbReference type="EMBL" id="AAP54037.1"/>
    </source>
</evidence>
<dbReference type="AlphaFoldDB" id="Q7XDV4"/>
<gene>
    <name evidence="2" type="ordered locus">LOC_Os10g31300</name>
</gene>
<feature type="region of interest" description="Disordered" evidence="1">
    <location>
        <begin position="183"/>
        <end position="224"/>
    </location>
</feature>
<reference evidence="2" key="2">
    <citation type="submission" date="2003-05" db="EMBL/GenBank/DDBJ databases">
        <authorList>
            <person name="Buell C.R."/>
            <person name="Wing R.A."/>
            <person name="McCombie W.R."/>
            <person name="Messing J."/>
            <person name="Yuan Q."/>
            <person name="Ouyang S."/>
        </authorList>
    </citation>
    <scope>NUCLEOTIDE SEQUENCE</scope>
</reference>
<proteinExistence type="predicted"/>
<reference evidence="2" key="1">
    <citation type="journal article" date="2003" name="Science">
        <title>In-depth view of structure, activity, and evolution of rice chromosome 10.</title>
        <authorList>
            <consortium name="Rice Chromosome 10 Sequencing Consortium"/>
        </authorList>
    </citation>
    <scope>NUCLEOTIDE SEQUENCE [LARGE SCALE GENOMIC DNA]</scope>
</reference>
<sequence>MRRAQHILERRRATVGVTELKRRLDSSLPSSVGSREIDDSMAMTNGADQPSSSSTTPTVPSPTSLPAPYEGGGGSELGTAVATSTRRGDGRRGGGRGEGLVGGDGYKRKRRIQPVGICPICGVKEENGFHATVECTVARSLREAIREFWALPPERKFAMTGPDWLLVLLDSLNSSDKARVYTGANDQAATGHGGGGQGKKQKREGKREPCSLPIWASRGRRESA</sequence>
<feature type="region of interest" description="Disordered" evidence="1">
    <location>
        <begin position="23"/>
        <end position="106"/>
    </location>
</feature>
<name>Q7XDV4_ORYSJ</name>
<reference evidence="2" key="3">
    <citation type="submission" date="2006-07" db="EMBL/GenBank/DDBJ databases">
        <authorList>
            <person name="Buell R."/>
        </authorList>
    </citation>
    <scope>NUCLEOTIDE SEQUENCE</scope>
</reference>
<dbReference type="EMBL" id="DP000086">
    <property type="protein sequence ID" value="AAP54037.1"/>
    <property type="molecule type" value="Genomic_DNA"/>
</dbReference>